<dbReference type="Proteomes" id="UP000198406">
    <property type="component" value="Unassembled WGS sequence"/>
</dbReference>
<feature type="compositionally biased region" description="Low complexity" evidence="1">
    <location>
        <begin position="413"/>
        <end position="443"/>
    </location>
</feature>
<feature type="chain" id="PRO_5012283621" evidence="2">
    <location>
        <begin position="23"/>
        <end position="533"/>
    </location>
</feature>
<feature type="region of interest" description="Disordered" evidence="1">
    <location>
        <begin position="412"/>
        <end position="453"/>
    </location>
</feature>
<feature type="compositionally biased region" description="Basic and acidic residues" evidence="1">
    <location>
        <begin position="137"/>
        <end position="148"/>
    </location>
</feature>
<reference evidence="3 4" key="1">
    <citation type="journal article" date="2015" name="Plant Cell">
        <title>Oil accumulation by the oleaginous diatom Fistulifera solaris as revealed by the genome and transcriptome.</title>
        <authorList>
            <person name="Tanaka T."/>
            <person name="Maeda Y."/>
            <person name="Veluchamy A."/>
            <person name="Tanaka M."/>
            <person name="Abida H."/>
            <person name="Marechal E."/>
            <person name="Bowler C."/>
            <person name="Muto M."/>
            <person name="Sunaga Y."/>
            <person name="Tanaka M."/>
            <person name="Yoshino T."/>
            <person name="Taniguchi T."/>
            <person name="Fukuda Y."/>
            <person name="Nemoto M."/>
            <person name="Matsumoto M."/>
            <person name="Wong P.S."/>
            <person name="Aburatani S."/>
            <person name="Fujibuchi W."/>
        </authorList>
    </citation>
    <scope>NUCLEOTIDE SEQUENCE [LARGE SCALE GENOMIC DNA]</scope>
    <source>
        <strain evidence="3 4">JPCC DA0580</strain>
    </source>
</reference>
<keyword evidence="4" id="KW-1185">Reference proteome</keyword>
<dbReference type="OrthoDB" id="48977at2759"/>
<organism evidence="3 4">
    <name type="scientific">Fistulifera solaris</name>
    <name type="common">Oleaginous diatom</name>
    <dbReference type="NCBI Taxonomy" id="1519565"/>
    <lineage>
        <taxon>Eukaryota</taxon>
        <taxon>Sar</taxon>
        <taxon>Stramenopiles</taxon>
        <taxon>Ochrophyta</taxon>
        <taxon>Bacillariophyta</taxon>
        <taxon>Bacillariophyceae</taxon>
        <taxon>Bacillariophycidae</taxon>
        <taxon>Naviculales</taxon>
        <taxon>Naviculaceae</taxon>
        <taxon>Fistulifera</taxon>
    </lineage>
</organism>
<comment type="caution">
    <text evidence="3">The sequence shown here is derived from an EMBL/GenBank/DDBJ whole genome shotgun (WGS) entry which is preliminary data.</text>
</comment>
<evidence type="ECO:0000313" key="4">
    <source>
        <dbReference type="Proteomes" id="UP000198406"/>
    </source>
</evidence>
<evidence type="ECO:0000313" key="3">
    <source>
        <dbReference type="EMBL" id="GAX18614.1"/>
    </source>
</evidence>
<feature type="region of interest" description="Disordered" evidence="1">
    <location>
        <begin position="168"/>
        <end position="253"/>
    </location>
</feature>
<feature type="signal peptide" evidence="2">
    <location>
        <begin position="1"/>
        <end position="22"/>
    </location>
</feature>
<protein>
    <submittedName>
        <fullName evidence="3">Uncharacterized protein</fullName>
    </submittedName>
</protein>
<proteinExistence type="predicted"/>
<dbReference type="AlphaFoldDB" id="A0A1Z5JX61"/>
<feature type="compositionally biased region" description="Acidic residues" evidence="1">
    <location>
        <begin position="170"/>
        <end position="222"/>
    </location>
</feature>
<sequence>MKIASAYSLFIASLCVLPSAHAGVRSRSLMRGVPGRVDHRLLEETTDGEETGTEEPSVEAAETEETETEGSEMEETDTAEDVETEEEEPEMEEEEDEDDETDEDDEEEEDDESPIAPKRRDCRTRNEARGVTFECKATSDDANAKVKDEIDYTVETSDRGLMVRIKYEQEIEVEGADEEAEGDEEDEAEEDTDAEPEDEEMNESPADEENVDESTADEEMAEGPETPPPSEEANDEESVEGERLLQAEQETETEFEVVYDSIIEYTKGAGSTTGEAYDWENDVVLQTISLNTWNVMSEVATDGQTSTFSVTSPDDTTTFTFTINQAADGQRITANKMKIDFELKNFPWTSDESFVALLSTVETERTVDVEYGQDAETEGGMAPKDIFISFADVVDTSSFTPFGEYSWAETAEATASNNPTNTDDSTNNTTIESSTNETEIMSSRSANLTSTASTPQTIKVVATSPLVERADRRVQEGKQVESIAYSFVGGNAAHRASRIYWDPSAGVDYQSSARSLSMAMAGAGLVLALLAAF</sequence>
<evidence type="ECO:0000256" key="1">
    <source>
        <dbReference type="SAM" id="MobiDB-lite"/>
    </source>
</evidence>
<accession>A0A1Z5JX61</accession>
<feature type="region of interest" description="Disordered" evidence="1">
    <location>
        <begin position="36"/>
        <end position="148"/>
    </location>
</feature>
<dbReference type="EMBL" id="BDSP01000131">
    <property type="protein sequence ID" value="GAX18614.1"/>
    <property type="molecule type" value="Genomic_DNA"/>
</dbReference>
<feature type="compositionally biased region" description="Acidic residues" evidence="1">
    <location>
        <begin position="44"/>
        <end position="113"/>
    </location>
</feature>
<gene>
    <name evidence="3" type="ORF">FisN_10Hh179</name>
</gene>
<dbReference type="InParanoid" id="A0A1Z5JX61"/>
<name>A0A1Z5JX61_FISSO</name>
<evidence type="ECO:0000256" key="2">
    <source>
        <dbReference type="SAM" id="SignalP"/>
    </source>
</evidence>
<keyword evidence="2" id="KW-0732">Signal</keyword>
<feature type="compositionally biased region" description="Polar residues" evidence="1">
    <location>
        <begin position="444"/>
        <end position="453"/>
    </location>
</feature>